<dbReference type="Pfam" id="PF01117">
    <property type="entry name" value="Aerolysin"/>
    <property type="match status" value="1"/>
</dbReference>
<dbReference type="PANTHER" id="PTHR34007:SF1">
    <property type="entry name" value="AEROLYSIN-LIKE PROTEIN-RELATED"/>
    <property type="match status" value="1"/>
</dbReference>
<keyword evidence="2" id="KW-1015">Disulfide bond</keyword>
<keyword evidence="5" id="KW-1185">Reference proteome</keyword>
<organism evidence="5 6">
    <name type="scientific">Aplysia californica</name>
    <name type="common">California sea hare</name>
    <dbReference type="NCBI Taxonomy" id="6500"/>
    <lineage>
        <taxon>Eukaryota</taxon>
        <taxon>Metazoa</taxon>
        <taxon>Spiralia</taxon>
        <taxon>Lophotrochozoa</taxon>
        <taxon>Mollusca</taxon>
        <taxon>Gastropoda</taxon>
        <taxon>Heterobranchia</taxon>
        <taxon>Euthyneura</taxon>
        <taxon>Tectipleura</taxon>
        <taxon>Aplysiida</taxon>
        <taxon>Aplysioidea</taxon>
        <taxon>Aplysiidae</taxon>
        <taxon>Aplysia</taxon>
    </lineage>
</organism>
<dbReference type="InterPro" id="IPR055267">
    <property type="entry name" value="Aerolysin-like_C"/>
</dbReference>
<evidence type="ECO:0000256" key="3">
    <source>
        <dbReference type="SAM" id="SignalP"/>
    </source>
</evidence>
<evidence type="ECO:0000313" key="6">
    <source>
        <dbReference type="RefSeq" id="XP_005096096.3"/>
    </source>
</evidence>
<dbReference type="Proteomes" id="UP000694888">
    <property type="component" value="Unplaced"/>
</dbReference>
<gene>
    <name evidence="6" type="primary">LOC101859396</name>
</gene>
<dbReference type="RefSeq" id="XP_005096096.3">
    <property type="nucleotide sequence ID" value="XM_005096039.3"/>
</dbReference>
<dbReference type="GeneID" id="101859396"/>
<feature type="signal peptide" evidence="3">
    <location>
        <begin position="1"/>
        <end position="24"/>
    </location>
</feature>
<dbReference type="CDD" id="cd20219">
    <property type="entry name" value="PFM_physalysin-1-like"/>
    <property type="match status" value="1"/>
</dbReference>
<dbReference type="InterPro" id="IPR053280">
    <property type="entry name" value="Aerolysin-like_pore-former"/>
</dbReference>
<dbReference type="SUPFAM" id="SSF56973">
    <property type="entry name" value="Aerolisin/ETX pore-forming domain"/>
    <property type="match status" value="1"/>
</dbReference>
<reference evidence="6" key="1">
    <citation type="submission" date="2025-08" db="UniProtKB">
        <authorList>
            <consortium name="RefSeq"/>
        </authorList>
    </citation>
    <scope>IDENTIFICATION</scope>
</reference>
<evidence type="ECO:0000256" key="2">
    <source>
        <dbReference type="ARBA" id="ARBA00023157"/>
    </source>
</evidence>
<sequence length="538" mass="60891">MRGDWRLLALAVLSVYFLTTVCHACKKSRKKEYVNKQCRLRTEVITGFPGGISEHSLKHPVCSNVFSSVFETETTVADWLIVLDQKNRWAICPQGHFLQGFKFTNHEKGVYAVEEGRCTKSNKLHDVYGDCYNQRTSSSSHCRREGYFLAGIYRGDCSGWGCISQLRCCKMTSEISVDSVEVAKDKVMVRSLNGLAQLASFLGYDGTVGCFGDQPGDNFEKDGYSWKAKKCARNNNRQLKISYGDWKIGLSDVKYSNRKTTELEPKTIDSGVLTNPHPTPAVEIITRHDKSIRTVTHSLTSHWKVAVTTGIKVSYSPSDVTGGLGGEFSFSITAEGGEKTTDETQNVQEQSMEVTIEKELDPYTAARWVARMYQIRTTQYYRATLRMECTAQLEGNLKKERNYHRSYVGRSKYGFKYRFGDKDTPFFVAVKKEKEQWSYPWMWGDLIEQQPWVKNVVGYLANQTHYEFVLEGKFEDIQGYKVEMEFGNHTELPRPGVGADYAVPMFGFGENVGKGEDKVVVAAAGPHDPPSDFQPVYD</sequence>
<protein>
    <submittedName>
        <fullName evidence="6">Uncharacterized protein LOC101859396</fullName>
    </submittedName>
</protein>
<feature type="chain" id="PRO_5046730912" evidence="3">
    <location>
        <begin position="25"/>
        <end position="538"/>
    </location>
</feature>
<evidence type="ECO:0000259" key="4">
    <source>
        <dbReference type="Pfam" id="PF01117"/>
    </source>
</evidence>
<name>A0ABM0JKV6_APLCA</name>
<comment type="similarity">
    <text evidence="1">Belongs to the aerolysin family.</text>
</comment>
<feature type="domain" description="Aerolysin-like C-terminal" evidence="4">
    <location>
        <begin position="182"/>
        <end position="492"/>
    </location>
</feature>
<evidence type="ECO:0000256" key="1">
    <source>
        <dbReference type="ARBA" id="ARBA00009831"/>
    </source>
</evidence>
<dbReference type="Gene3D" id="2.170.15.10">
    <property type="entry name" value="Proaerolysin, chain A, domain 3"/>
    <property type="match status" value="1"/>
</dbReference>
<proteinExistence type="inferred from homology"/>
<evidence type="ECO:0000313" key="5">
    <source>
        <dbReference type="Proteomes" id="UP000694888"/>
    </source>
</evidence>
<accession>A0ABM0JKV6</accession>
<keyword evidence="3" id="KW-0732">Signal</keyword>
<dbReference type="PANTHER" id="PTHR34007">
    <property type="entry name" value="AEROLYSIN-LIKE PROTEIN-RELATED"/>
    <property type="match status" value="1"/>
</dbReference>